<dbReference type="InParanoid" id="T1FM30"/>
<keyword evidence="4" id="KW-0805">Transcription regulation</keyword>
<keyword evidence="3" id="KW-0862">Zinc</keyword>
<dbReference type="InterPro" id="IPR000536">
    <property type="entry name" value="Nucl_hrmn_rcpt_lig-bd"/>
</dbReference>
<evidence type="ECO:0000256" key="5">
    <source>
        <dbReference type="ARBA" id="ARBA00023125"/>
    </source>
</evidence>
<proteinExistence type="predicted"/>
<dbReference type="GeneID" id="20209879"/>
<dbReference type="InterPro" id="IPR050234">
    <property type="entry name" value="Nuclear_hormone_rcpt_NR1"/>
</dbReference>
<dbReference type="PROSITE" id="PS51843">
    <property type="entry name" value="NR_LBD"/>
    <property type="match status" value="1"/>
</dbReference>
<keyword evidence="11" id="KW-1185">Reference proteome</keyword>
<dbReference type="GO" id="GO:0003677">
    <property type="term" value="F:DNA binding"/>
    <property type="evidence" value="ECO:0007669"/>
    <property type="project" value="UniProtKB-KW"/>
</dbReference>
<keyword evidence="6" id="KW-0804">Transcription</keyword>
<dbReference type="KEGG" id="hro:HELRODRAFT_184851"/>
<dbReference type="EMBL" id="KB095811">
    <property type="protein sequence ID" value="ESO12853.1"/>
    <property type="molecule type" value="Genomic_DNA"/>
</dbReference>
<evidence type="ECO:0000256" key="7">
    <source>
        <dbReference type="ARBA" id="ARBA00023170"/>
    </source>
</evidence>
<name>T1FM30_HELRO</name>
<dbReference type="Gene3D" id="1.10.565.10">
    <property type="entry name" value="Retinoid X Receptor"/>
    <property type="match status" value="1"/>
</dbReference>
<dbReference type="STRING" id="6412.T1FM30"/>
<dbReference type="SUPFAM" id="SSF48508">
    <property type="entry name" value="Nuclear receptor ligand-binding domain"/>
    <property type="match status" value="1"/>
</dbReference>
<sequence>MIFCHKLFNVEHMLYTTQSGKVAHVDDMKRMKNCEFLDAMFHLEGYLQRMQLSVEETCIMGAVCVMFPDTCNLQDPHLVEKSQNLVLECLYYLFRKYHPEDKLRFAHFISCVLQMRTLKEIQMREEEAFVMEWGGKVEIPKLVYEIWSS</sequence>
<keyword evidence="2" id="KW-0863">Zinc-finger</keyword>
<feature type="domain" description="NR LBD" evidence="8">
    <location>
        <begin position="1"/>
        <end position="149"/>
    </location>
</feature>
<dbReference type="HOGENOM" id="CLU_1950807_0_0_1"/>
<accession>T1FM30</accession>
<evidence type="ECO:0000313" key="10">
    <source>
        <dbReference type="EnsemblMetazoa" id="HelroP184851"/>
    </source>
</evidence>
<reference evidence="9 11" key="2">
    <citation type="journal article" date="2013" name="Nature">
        <title>Insights into bilaterian evolution from three spiralian genomes.</title>
        <authorList>
            <person name="Simakov O."/>
            <person name="Marletaz F."/>
            <person name="Cho S.J."/>
            <person name="Edsinger-Gonzales E."/>
            <person name="Havlak P."/>
            <person name="Hellsten U."/>
            <person name="Kuo D.H."/>
            <person name="Larsson T."/>
            <person name="Lv J."/>
            <person name="Arendt D."/>
            <person name="Savage R."/>
            <person name="Osoegawa K."/>
            <person name="de Jong P."/>
            <person name="Grimwood J."/>
            <person name="Chapman J.A."/>
            <person name="Shapiro H."/>
            <person name="Aerts A."/>
            <person name="Otillar R.P."/>
            <person name="Terry A.Y."/>
            <person name="Boore J.L."/>
            <person name="Grigoriev I.V."/>
            <person name="Lindberg D.R."/>
            <person name="Seaver E.C."/>
            <person name="Weisblat D.A."/>
            <person name="Putnam N.H."/>
            <person name="Rokhsar D.S."/>
        </authorList>
    </citation>
    <scope>NUCLEOTIDE SEQUENCE</scope>
</reference>
<dbReference type="EnsemblMetazoa" id="HelroT184851">
    <property type="protein sequence ID" value="HelroP184851"/>
    <property type="gene ID" value="HelroG184851"/>
</dbReference>
<evidence type="ECO:0000256" key="6">
    <source>
        <dbReference type="ARBA" id="ARBA00023163"/>
    </source>
</evidence>
<dbReference type="OMA" id="VEETCIM"/>
<dbReference type="GO" id="GO:0030522">
    <property type="term" value="P:intracellular receptor signaling pathway"/>
    <property type="evidence" value="ECO:0000318"/>
    <property type="project" value="GO_Central"/>
</dbReference>
<evidence type="ECO:0000313" key="11">
    <source>
        <dbReference type="Proteomes" id="UP000015101"/>
    </source>
</evidence>
<dbReference type="Proteomes" id="UP000015101">
    <property type="component" value="Unassembled WGS sequence"/>
</dbReference>
<evidence type="ECO:0000313" key="9">
    <source>
        <dbReference type="EMBL" id="ESO12853.1"/>
    </source>
</evidence>
<keyword evidence="7" id="KW-0675">Receptor</keyword>
<protein>
    <recommendedName>
        <fullName evidence="8">NR LBD domain-containing protein</fullName>
    </recommendedName>
</protein>
<evidence type="ECO:0000256" key="4">
    <source>
        <dbReference type="ARBA" id="ARBA00023015"/>
    </source>
</evidence>
<dbReference type="EMBL" id="AMQM01000252">
    <property type="status" value="NOT_ANNOTATED_CDS"/>
    <property type="molecule type" value="Genomic_DNA"/>
</dbReference>
<dbReference type="InterPro" id="IPR035500">
    <property type="entry name" value="NHR-like_dom_sf"/>
</dbReference>
<evidence type="ECO:0000256" key="2">
    <source>
        <dbReference type="ARBA" id="ARBA00022771"/>
    </source>
</evidence>
<keyword evidence="1" id="KW-0479">Metal-binding</keyword>
<reference evidence="11" key="1">
    <citation type="submission" date="2012-12" db="EMBL/GenBank/DDBJ databases">
        <authorList>
            <person name="Hellsten U."/>
            <person name="Grimwood J."/>
            <person name="Chapman J.A."/>
            <person name="Shapiro H."/>
            <person name="Aerts A."/>
            <person name="Otillar R.P."/>
            <person name="Terry A.Y."/>
            <person name="Boore J.L."/>
            <person name="Simakov O."/>
            <person name="Marletaz F."/>
            <person name="Cho S.-J."/>
            <person name="Edsinger-Gonzales E."/>
            <person name="Havlak P."/>
            <person name="Kuo D.-H."/>
            <person name="Larsson T."/>
            <person name="Lv J."/>
            <person name="Arendt D."/>
            <person name="Savage R."/>
            <person name="Osoegawa K."/>
            <person name="de Jong P."/>
            <person name="Lindberg D.R."/>
            <person name="Seaver E.C."/>
            <person name="Weisblat D.A."/>
            <person name="Putnam N.H."/>
            <person name="Grigoriev I.V."/>
            <person name="Rokhsar D.S."/>
        </authorList>
    </citation>
    <scope>NUCLEOTIDE SEQUENCE</scope>
</reference>
<evidence type="ECO:0000256" key="1">
    <source>
        <dbReference type="ARBA" id="ARBA00022723"/>
    </source>
</evidence>
<organism evidence="10 11">
    <name type="scientific">Helobdella robusta</name>
    <name type="common">Californian leech</name>
    <dbReference type="NCBI Taxonomy" id="6412"/>
    <lineage>
        <taxon>Eukaryota</taxon>
        <taxon>Metazoa</taxon>
        <taxon>Spiralia</taxon>
        <taxon>Lophotrochozoa</taxon>
        <taxon>Annelida</taxon>
        <taxon>Clitellata</taxon>
        <taxon>Hirudinea</taxon>
        <taxon>Rhynchobdellida</taxon>
        <taxon>Glossiphoniidae</taxon>
        <taxon>Helobdella</taxon>
    </lineage>
</organism>
<dbReference type="AlphaFoldDB" id="T1FM30"/>
<dbReference type="PANTHER" id="PTHR24082:SF506">
    <property type="entry name" value="NR LBD DOMAIN-CONTAINING PROTEIN"/>
    <property type="match status" value="1"/>
</dbReference>
<dbReference type="CTD" id="20209879"/>
<dbReference type="GO" id="GO:0008270">
    <property type="term" value="F:zinc ion binding"/>
    <property type="evidence" value="ECO:0007669"/>
    <property type="project" value="UniProtKB-KW"/>
</dbReference>
<keyword evidence="5" id="KW-0238">DNA-binding</keyword>
<dbReference type="RefSeq" id="XP_009009573.1">
    <property type="nucleotide sequence ID" value="XM_009011325.1"/>
</dbReference>
<dbReference type="OrthoDB" id="6081310at2759"/>
<evidence type="ECO:0000259" key="8">
    <source>
        <dbReference type="PROSITE" id="PS51843"/>
    </source>
</evidence>
<dbReference type="PANTHER" id="PTHR24082">
    <property type="entry name" value="NUCLEAR HORMONE RECEPTOR"/>
    <property type="match status" value="1"/>
</dbReference>
<evidence type="ECO:0000256" key="3">
    <source>
        <dbReference type="ARBA" id="ARBA00022833"/>
    </source>
</evidence>
<gene>
    <name evidence="10" type="primary">20209879</name>
    <name evidence="9" type="ORF">HELRODRAFT_184851</name>
</gene>
<reference evidence="10" key="3">
    <citation type="submission" date="2015-06" db="UniProtKB">
        <authorList>
            <consortium name="EnsemblMetazoa"/>
        </authorList>
    </citation>
    <scope>IDENTIFICATION</scope>
</reference>